<name>A0A6J5UU95_PRUAR</name>
<evidence type="ECO:0000313" key="2">
    <source>
        <dbReference type="EMBL" id="CAB4279453.1"/>
    </source>
</evidence>
<organism evidence="2 3">
    <name type="scientific">Prunus armeniaca</name>
    <name type="common">Apricot</name>
    <name type="synonym">Armeniaca vulgaris</name>
    <dbReference type="NCBI Taxonomy" id="36596"/>
    <lineage>
        <taxon>Eukaryota</taxon>
        <taxon>Viridiplantae</taxon>
        <taxon>Streptophyta</taxon>
        <taxon>Embryophyta</taxon>
        <taxon>Tracheophyta</taxon>
        <taxon>Spermatophyta</taxon>
        <taxon>Magnoliopsida</taxon>
        <taxon>eudicotyledons</taxon>
        <taxon>Gunneridae</taxon>
        <taxon>Pentapetalae</taxon>
        <taxon>rosids</taxon>
        <taxon>fabids</taxon>
        <taxon>Rosales</taxon>
        <taxon>Rosaceae</taxon>
        <taxon>Amygdaloideae</taxon>
        <taxon>Amygdaleae</taxon>
        <taxon>Prunus</taxon>
    </lineage>
</organism>
<feature type="region of interest" description="Disordered" evidence="1">
    <location>
        <begin position="1"/>
        <end position="20"/>
    </location>
</feature>
<sequence>MKEVVQKEKRNPGKRLNGKEIESKDSYAILDPNTLLSDSNTGTELSEIDENLVIHYVDDVNKFEEVPQDLKANLMMSKGNIDDEGESGRGGCGDGGGWVGRGFRDVEYVLVNVPKIGYELVNDPIDVLVFVICCCNKRWESDLLAFVMAYPSNFRYSHACSLLSTCCVRTGGK</sequence>
<protein>
    <submittedName>
        <fullName evidence="2">Uncharacterized protein</fullName>
    </submittedName>
</protein>
<evidence type="ECO:0000313" key="3">
    <source>
        <dbReference type="Proteomes" id="UP000507222"/>
    </source>
</evidence>
<dbReference type="AlphaFoldDB" id="A0A6J5UU95"/>
<gene>
    <name evidence="2" type="ORF">CURHAP_LOCUS31719</name>
</gene>
<dbReference type="EMBL" id="CAEKDK010000005">
    <property type="protein sequence ID" value="CAB4279453.1"/>
    <property type="molecule type" value="Genomic_DNA"/>
</dbReference>
<proteinExistence type="predicted"/>
<dbReference type="Proteomes" id="UP000507222">
    <property type="component" value="Unassembled WGS sequence"/>
</dbReference>
<reference evidence="2 3" key="1">
    <citation type="submission" date="2020-05" db="EMBL/GenBank/DDBJ databases">
        <authorList>
            <person name="Campoy J."/>
            <person name="Schneeberger K."/>
            <person name="Spophaly S."/>
        </authorList>
    </citation>
    <scope>NUCLEOTIDE SEQUENCE [LARGE SCALE GENOMIC DNA]</scope>
    <source>
        <strain evidence="2">PruArmRojPasFocal</strain>
    </source>
</reference>
<evidence type="ECO:0000256" key="1">
    <source>
        <dbReference type="SAM" id="MobiDB-lite"/>
    </source>
</evidence>
<accession>A0A6J5UU95</accession>